<keyword evidence="1" id="KW-1133">Transmembrane helix</keyword>
<evidence type="ECO:0000313" key="2">
    <source>
        <dbReference type="EMBL" id="TSE08892.1"/>
    </source>
</evidence>
<proteinExistence type="predicted"/>
<reference evidence="2 3" key="1">
    <citation type="submission" date="2019-07" db="EMBL/GenBank/DDBJ databases">
        <title>The draft genome sequence of Aquimarina algiphila M91.</title>
        <authorList>
            <person name="Meng X."/>
        </authorList>
    </citation>
    <scope>NUCLEOTIDE SEQUENCE [LARGE SCALE GENOMIC DNA]</scope>
    <source>
        <strain evidence="2 3">M91</strain>
    </source>
</reference>
<evidence type="ECO:0000313" key="3">
    <source>
        <dbReference type="Proteomes" id="UP000318833"/>
    </source>
</evidence>
<dbReference type="OrthoDB" id="1163161at2"/>
<feature type="transmembrane region" description="Helical" evidence="1">
    <location>
        <begin position="7"/>
        <end position="27"/>
    </location>
</feature>
<sequence length="100" mass="11180">MKKINIHTYIVTFILLFVLAAICSILGNANDRGTLVFTPTTEFLMKLNTIFKLPTDAIGYSGVVKGIYGLIGGLILNVLLYSFAFERFVFCLKSLKRKLI</sequence>
<keyword evidence="1" id="KW-0812">Transmembrane</keyword>
<comment type="caution">
    <text evidence="2">The sequence shown here is derived from an EMBL/GenBank/DDBJ whole genome shotgun (WGS) entry which is preliminary data.</text>
</comment>
<protein>
    <submittedName>
        <fullName evidence="2">Uncharacterized protein</fullName>
    </submittedName>
</protein>
<keyword evidence="1" id="KW-0472">Membrane</keyword>
<dbReference type="RefSeq" id="WP_109434821.1">
    <property type="nucleotide sequence ID" value="NZ_CANLFO010000014.1"/>
</dbReference>
<evidence type="ECO:0000256" key="1">
    <source>
        <dbReference type="SAM" id="Phobius"/>
    </source>
</evidence>
<keyword evidence="3" id="KW-1185">Reference proteome</keyword>
<feature type="transmembrane region" description="Helical" evidence="1">
    <location>
        <begin position="67"/>
        <end position="90"/>
    </location>
</feature>
<dbReference type="EMBL" id="VLNR01000018">
    <property type="protein sequence ID" value="TSE08892.1"/>
    <property type="molecule type" value="Genomic_DNA"/>
</dbReference>
<gene>
    <name evidence="2" type="ORF">FOF46_10495</name>
</gene>
<dbReference type="AlphaFoldDB" id="A0A554VLA7"/>
<dbReference type="Proteomes" id="UP000318833">
    <property type="component" value="Unassembled WGS sequence"/>
</dbReference>
<organism evidence="2 3">
    <name type="scientific">Aquimarina algiphila</name>
    <dbReference type="NCBI Taxonomy" id="2047982"/>
    <lineage>
        <taxon>Bacteria</taxon>
        <taxon>Pseudomonadati</taxon>
        <taxon>Bacteroidota</taxon>
        <taxon>Flavobacteriia</taxon>
        <taxon>Flavobacteriales</taxon>
        <taxon>Flavobacteriaceae</taxon>
        <taxon>Aquimarina</taxon>
    </lineage>
</organism>
<name>A0A554VLA7_9FLAO</name>
<accession>A0A554VLA7</accession>